<dbReference type="EMBL" id="KU686210">
    <property type="protein sequence ID" value="AOV61512.1"/>
    <property type="molecule type" value="Genomic_DNA"/>
</dbReference>
<gene>
    <name evidence="2" type="ORF">P090810_039</name>
</gene>
<dbReference type="SUPFAM" id="SSF51197">
    <property type="entry name" value="Clavaminate synthase-like"/>
    <property type="match status" value="1"/>
</dbReference>
<proteinExistence type="predicted"/>
<name>A0A1D8KS81_9CAUD</name>
<dbReference type="Pfam" id="PF13640">
    <property type="entry name" value="2OG-FeII_Oxy_3"/>
    <property type="match status" value="1"/>
</dbReference>
<sequence>MLLSSTRSSLPSVILDQIEELVSSTKFPWYFIKDTTFIDGPIPFGGEFSSSSFSHVLVMDYEPASQYYDLFESALRIIADECGQDFTDIYRVRLGMLLPDGLPHHTPHVDFEDEHLTALLYLNDTDGDTFLFNDEGSIMIPNCQLRISPERGKMIVFPGHVLHASSSPSEGYRIAMNVNFKPRVR</sequence>
<accession>A0A1D8KS81</accession>
<dbReference type="RefSeq" id="YP_009325028.1">
    <property type="nucleotide sequence ID" value="NC_031944.1"/>
</dbReference>
<dbReference type="GeneID" id="30309992"/>
<feature type="domain" description="Prolyl 4-hydroxylase alpha subunit Fe(2+) 2OG dioxygenase" evidence="1">
    <location>
        <begin position="104"/>
        <end position="180"/>
    </location>
</feature>
<dbReference type="KEGG" id="vg:30309992"/>
<dbReference type="Gene3D" id="2.60.120.620">
    <property type="entry name" value="q2cbj1_9rhob like domain"/>
    <property type="match status" value="1"/>
</dbReference>
<dbReference type="OrthoDB" id="24814at10239"/>
<dbReference type="InterPro" id="IPR044862">
    <property type="entry name" value="Pro_4_hyd_alph_FE2OG_OXY"/>
</dbReference>
<organism evidence="2 3">
    <name type="scientific">Synechococcus phage S-WAM1</name>
    <dbReference type="NCBI Taxonomy" id="1815521"/>
    <lineage>
        <taxon>Viruses</taxon>
        <taxon>Duplodnaviria</taxon>
        <taxon>Heunggongvirae</taxon>
        <taxon>Uroviricota</taxon>
        <taxon>Caudoviricetes</taxon>
        <taxon>Pantevenvirales</taxon>
        <taxon>Kyanoviridae</taxon>
        <taxon>Sokavirus</taxon>
        <taxon>Sokavirus swam1</taxon>
    </lineage>
</organism>
<evidence type="ECO:0000259" key="1">
    <source>
        <dbReference type="Pfam" id="PF13640"/>
    </source>
</evidence>
<protein>
    <recommendedName>
        <fullName evidence="1">Prolyl 4-hydroxylase alpha subunit Fe(2+) 2OG dioxygenase domain-containing protein</fullName>
    </recommendedName>
</protein>
<reference evidence="2 3" key="1">
    <citation type="journal article" date="2016" name="Virology">
        <title>The genomic content and context of auxiliary metabolic genes in marine cyanomyoviruses.</title>
        <authorList>
            <person name="Crummett L.T."/>
            <person name="Puxty R.J."/>
            <person name="Weihe C."/>
            <person name="Marston M.F."/>
            <person name="Martiny J.B."/>
        </authorList>
    </citation>
    <scope>NUCLEOTIDE SEQUENCE [LARGE SCALE GENOMIC DNA]</scope>
    <source>
        <strain evidence="2">0810PA09</strain>
    </source>
</reference>
<evidence type="ECO:0000313" key="3">
    <source>
        <dbReference type="Proteomes" id="UP000204364"/>
    </source>
</evidence>
<evidence type="ECO:0000313" key="2">
    <source>
        <dbReference type="EMBL" id="AOV61512.1"/>
    </source>
</evidence>
<dbReference type="Proteomes" id="UP000204364">
    <property type="component" value="Segment"/>
</dbReference>
<keyword evidence="3" id="KW-1185">Reference proteome</keyword>